<dbReference type="InterPro" id="IPR036950">
    <property type="entry name" value="PBP_transglycosylase"/>
</dbReference>
<keyword evidence="8" id="KW-0175">Coiled coil</keyword>
<comment type="catalytic activity">
    <reaction evidence="7">
        <text>[GlcNAc-(1-&gt;4)-Mur2Ac(oyl-L-Ala-gamma-D-Glu-L-Lys-D-Ala-D-Ala)](n)-di-trans,octa-cis-undecaprenyl diphosphate + beta-D-GlcNAc-(1-&gt;4)-Mur2Ac(oyl-L-Ala-gamma-D-Glu-L-Lys-D-Ala-D-Ala)-di-trans,octa-cis-undecaprenyl diphosphate = [GlcNAc-(1-&gt;4)-Mur2Ac(oyl-L-Ala-gamma-D-Glu-L-Lys-D-Ala-D-Ala)](n+1)-di-trans,octa-cis-undecaprenyl diphosphate + di-trans,octa-cis-undecaprenyl diphosphate + H(+)</text>
        <dbReference type="Rhea" id="RHEA:23708"/>
        <dbReference type="Rhea" id="RHEA-COMP:9602"/>
        <dbReference type="Rhea" id="RHEA-COMP:9603"/>
        <dbReference type="ChEBI" id="CHEBI:15378"/>
        <dbReference type="ChEBI" id="CHEBI:58405"/>
        <dbReference type="ChEBI" id="CHEBI:60033"/>
        <dbReference type="ChEBI" id="CHEBI:78435"/>
        <dbReference type="EC" id="2.4.99.28"/>
    </reaction>
</comment>
<evidence type="ECO:0000256" key="3">
    <source>
        <dbReference type="ARBA" id="ARBA00022676"/>
    </source>
</evidence>
<dbReference type="Pfam" id="PF00912">
    <property type="entry name" value="Transgly"/>
    <property type="match status" value="1"/>
</dbReference>
<dbReference type="GO" id="GO:0009252">
    <property type="term" value="P:peptidoglycan biosynthetic process"/>
    <property type="evidence" value="ECO:0007669"/>
    <property type="project" value="TreeGrafter"/>
</dbReference>
<dbReference type="PANTHER" id="PTHR32282:SF33">
    <property type="entry name" value="PEPTIDOGLYCAN GLYCOSYLTRANSFERASE"/>
    <property type="match status" value="1"/>
</dbReference>
<dbReference type="PANTHER" id="PTHR32282">
    <property type="entry name" value="BINDING PROTEIN TRANSPEPTIDASE, PUTATIVE-RELATED"/>
    <property type="match status" value="1"/>
</dbReference>
<dbReference type="GO" id="GO:0006508">
    <property type="term" value="P:proteolysis"/>
    <property type="evidence" value="ECO:0007669"/>
    <property type="project" value="UniProtKB-KW"/>
</dbReference>
<keyword evidence="2" id="KW-0378">Hydrolase</keyword>
<name>A0A2M8KMU3_9BACT</name>
<dbReference type="EC" id="2.4.99.28" evidence="6"/>
<evidence type="ECO:0000256" key="5">
    <source>
        <dbReference type="ARBA" id="ARBA00023268"/>
    </source>
</evidence>
<evidence type="ECO:0000313" key="11">
    <source>
        <dbReference type="Proteomes" id="UP000231434"/>
    </source>
</evidence>
<evidence type="ECO:0000256" key="2">
    <source>
        <dbReference type="ARBA" id="ARBA00022670"/>
    </source>
</evidence>
<keyword evidence="3" id="KW-0328">Glycosyltransferase</keyword>
<dbReference type="GO" id="GO:0008955">
    <property type="term" value="F:peptidoglycan glycosyltransferase activity"/>
    <property type="evidence" value="ECO:0007669"/>
    <property type="project" value="UniProtKB-EC"/>
</dbReference>
<evidence type="ECO:0000256" key="7">
    <source>
        <dbReference type="ARBA" id="ARBA00049902"/>
    </source>
</evidence>
<dbReference type="GO" id="GO:0030288">
    <property type="term" value="C:outer membrane-bounded periplasmic space"/>
    <property type="evidence" value="ECO:0007669"/>
    <property type="project" value="TreeGrafter"/>
</dbReference>
<gene>
    <name evidence="10" type="ORF">COU86_00180</name>
</gene>
<dbReference type="GO" id="GO:0004180">
    <property type="term" value="F:carboxypeptidase activity"/>
    <property type="evidence" value="ECO:0007669"/>
    <property type="project" value="UniProtKB-KW"/>
</dbReference>
<dbReference type="Gene3D" id="1.10.3810.10">
    <property type="entry name" value="Biosynthetic peptidoglycan transglycosylase-like"/>
    <property type="match status" value="1"/>
</dbReference>
<dbReference type="Proteomes" id="UP000231434">
    <property type="component" value="Unassembled WGS sequence"/>
</dbReference>
<protein>
    <recommendedName>
        <fullName evidence="6">peptidoglycan glycosyltransferase</fullName>
        <ecNumber evidence="6">2.4.99.28</ecNumber>
    </recommendedName>
</protein>
<keyword evidence="5" id="KW-0511">Multifunctional enzyme</keyword>
<proteinExistence type="predicted"/>
<dbReference type="EMBL" id="PFEB01000002">
    <property type="protein sequence ID" value="PJE61235.1"/>
    <property type="molecule type" value="Genomic_DNA"/>
</dbReference>
<evidence type="ECO:0000256" key="8">
    <source>
        <dbReference type="SAM" id="Coils"/>
    </source>
</evidence>
<dbReference type="InterPro" id="IPR050396">
    <property type="entry name" value="Glycosyltr_51/Transpeptidase"/>
</dbReference>
<keyword evidence="2" id="KW-0645">Protease</keyword>
<reference evidence="11" key="1">
    <citation type="submission" date="2017-09" db="EMBL/GenBank/DDBJ databases">
        <title>Depth-based differentiation of microbial function through sediment-hosted aquifers and enrichment of novel symbionts in the deep terrestrial subsurface.</title>
        <authorList>
            <person name="Probst A.J."/>
            <person name="Ladd B."/>
            <person name="Jarett J.K."/>
            <person name="Geller-Mcgrath D.E."/>
            <person name="Sieber C.M.K."/>
            <person name="Emerson J.B."/>
            <person name="Anantharaman K."/>
            <person name="Thomas B.C."/>
            <person name="Malmstrom R."/>
            <person name="Stieglmeier M."/>
            <person name="Klingl A."/>
            <person name="Woyke T."/>
            <person name="Ryan C.M."/>
            <person name="Banfield J.F."/>
        </authorList>
    </citation>
    <scope>NUCLEOTIDE SEQUENCE [LARGE SCALE GENOMIC DNA]</scope>
</reference>
<accession>A0A2M8KMU3</accession>
<sequence>MPQETSIIPNYKLHPDLNLVRTNLFRQPEIISLSHRLVIEERLKTAGKLLPQRNKEGRIKSRDDLIFLSPPDDSLILAIKGDNKTHLTLKFKPQNYLYESSANVPVFEQTFSRQDRTEEELIVPQPIKNLQIIREILPTDLPTEAVKKIDGAWSMYLVGPDEQGQYRAGNAEDLGLKTLPANRQVGTVTLVRYQSNGQEQYLLFGKNFVDREGSATKKKILAAKITNLPQAIRERKTKLVDSLLDAPILQKSREEIKEDIDLPFNFKDLVEKKFSRSLGEDRFAYWMTYAWPEEELGPLDPVAIGLLSRLRAATHLSESDLPEVGKEQTSIDYVKKIIIQALEPTGLVRQLENQLALTWATSFEEKEFFSEIAPAYKKYLQREHGQLSWFKDLDKTPARQRHLLVSFNRELTEDPAAFFQKFYARNENVDGFWLGQQMAEIFLHQQNQQEQLANRPHELQQFLIRGEFENQLTTNICQDAVCQNLFRTLPKTDKSSPFQEMMAEFYQGDGKPKNKFARWVINGWNAVFGSENFDPLAVGILYSFRNELGLDDQHLPNIDDLSAETTRKMTLQLQALKPMIDRIEQEVAPAYLNFIQADPQNLPGSPTDFLLRSYSRNPNNYAFTLGTRVGQAIRDIYQETSVDRETNFQSQLEKQHQVFEQLMNGEYRGQRSEIANHAYRVLYKISHLREKVDVEEKEKRMATFSEKAEKTVGKLTRIGFTAGRLMHRLTSSSEGESMFKPGRGAFRRGALTGLAAAEGYRWMTDLTESSLSRPIQLGFLGAGFILGRSNPLKDIRWANVGKTLIRGVSSYAFIQLADIALKKTGVFPQTVTLLGNIDIPLQATMAKMIVGNVFSSLGMNFTSEALVNWRINHKPLVDRLTEYLFFKDVNPSYAKRLLTTGKKPLSLKKHAPPQPWTRIADFLETGVVSFEDLKAAAETAKESREVLMTLMISNPTRYSRHAVVRNNHTYYIDNQEMVARIEEIQRKLHHAALQLPAAQREQICDLLEEDETAELASRITHRLRKTKAWGLVATSGVNLTWLAAFHAKDVVNLYADRFPFLKRSIDYLQAAVDTIFGKAHQVTPQMDLNSLPENAGPVNFVYSERMPADQLLNEVSDRMNNLYQLLSIVKDQNLDPAVANMLCNQYQITPQQLTEVGNVLANNQLTGEDIYAFLAVTKSLQLSDDQVVNLIGKALSGSDHNNLGKLAEALTSQGNQLKTELAESVRGSPNLARGLYLFQNHLDQSLLSRLGIDSQSPEYQLGFTDLNKSTINSIVKSDTTFVFEHNQLVVKKGTDLLVEQLSSPEYTSDKYRAEFALQILQKLYSADPKDLQTALADPDYAHFLGEISKLRYTFSDSDSLLAAIKNSASNSYQPYTYLREIYNLTSQDLGENQARKLIQDAVQGDPQAFILLHQSIQSHYPGQLANLFDNTNDTLLERMINYSRGTLLQESDLQENLLKTIKAYQTELGLVPPAAQATPLWQRSLLETPTNLGQEAGLAQLFNGQIPLERGLSQALNLSDYLFTNEGQVVGYYSNAFFLPRATFPETLVTYVDNIEGPLHHSSLNFFKTLVGRNIRVLFDKTAGGDLGEIDYSGASDPAMQLAKVLMNHYNPTDPSYYNAEYLSKLVVATLTNHVPKEMNYLFDATQSPPSIPAPEVNPSDHFDSWARLFNLNADSSLKNFFDNIHHLGKDAINELCYKFEQYLLGQRLIRIYGKEVIYQNYLNYVYLGSVNGVPIHGMEAGAELYFGKTVENLNNGEMLILTGMAQQPSGYSPLARTLTPAEIAQGITSADQIIRNVALNRVNLLLGKGVINQTQAQHIREQIAQVQFTNQPPDHLTNVVPDQAQASLAKALAQPTPTAGNIIDITNPADTFTSHSAAETVNALSQTGTELPMQKQVETFLAPMLQIDHSGTVEGLVSHPQTIDQVAQDLEILINNGQQQNLHGDKLYQFLTTELNKLGVPLDSKEAQDSIRYFAASTIDQQGNAKAGQCFRAVQAVTGLNFSGSDMVADIGGWPLTSPKDILKTLYGSLKDAVTFENTILIKFHSVDQLNVGDHIVIDNPSSDAAGHVALIIKKGVNSLGQPMAEIFDVNADEHGTARIITVTNDNINSLLTHQHQAAIVRLTQTFQDNAIVPTSSLVERHQDVFTMAVHNPEIPGINQVDVPVFQSVGADGSVIEHPGIALSIIDSEGHQLADFNPTGVLGKVPILPGSTIKPFIYAFLRMKGINPDIPLPNQPGQFTLDGSTLPFPVRNPISYTLLNSLGSNNTMTLKQALAVSTNVVFQREMVDLQKDNPELWIEFQQFLRQFGLELTDIYGNELRTATAVPAIGSDAYVRSVDHLAFAYTMLANPEHWFKDQRLVAILDETRTVLMDDNLKKSVTGNGFSLSALGQQELSSACNGIANTCFTKTGTVGGTFFNAITQRWENATTSVLTANIIKLPDGHWAAAVAVEAGQQVTADGQIVQTNLDSLTVNPWGSMMVLPWLRTLMESLATSPPLAGQ</sequence>
<dbReference type="Gene3D" id="3.40.710.10">
    <property type="entry name" value="DD-peptidase/beta-lactamase superfamily"/>
    <property type="match status" value="1"/>
</dbReference>
<dbReference type="InterPro" id="IPR012338">
    <property type="entry name" value="Beta-lactam/transpept-like"/>
</dbReference>
<dbReference type="InterPro" id="IPR001264">
    <property type="entry name" value="Glyco_trans_51"/>
</dbReference>
<dbReference type="SUPFAM" id="SSF56601">
    <property type="entry name" value="beta-lactamase/transpeptidase-like"/>
    <property type="match status" value="1"/>
</dbReference>
<keyword evidence="4" id="KW-0808">Transferase</keyword>
<keyword evidence="1" id="KW-0121">Carboxypeptidase</keyword>
<evidence type="ECO:0000256" key="4">
    <source>
        <dbReference type="ARBA" id="ARBA00022679"/>
    </source>
</evidence>
<organism evidence="10 11">
    <name type="scientific">Candidatus Roizmanbacteria bacterium CG10_big_fil_rev_8_21_14_0_10_36_26</name>
    <dbReference type="NCBI Taxonomy" id="1974851"/>
    <lineage>
        <taxon>Bacteria</taxon>
        <taxon>Candidatus Roizmaniibacteriota</taxon>
    </lineage>
</organism>
<evidence type="ECO:0000259" key="9">
    <source>
        <dbReference type="Pfam" id="PF00912"/>
    </source>
</evidence>
<evidence type="ECO:0000313" key="10">
    <source>
        <dbReference type="EMBL" id="PJE61235.1"/>
    </source>
</evidence>
<dbReference type="SUPFAM" id="SSF53955">
    <property type="entry name" value="Lysozyme-like"/>
    <property type="match status" value="1"/>
</dbReference>
<evidence type="ECO:0000256" key="6">
    <source>
        <dbReference type="ARBA" id="ARBA00044770"/>
    </source>
</evidence>
<feature type="domain" description="Glycosyl transferase family 51" evidence="9">
    <location>
        <begin position="1694"/>
        <end position="1777"/>
    </location>
</feature>
<evidence type="ECO:0000256" key="1">
    <source>
        <dbReference type="ARBA" id="ARBA00022645"/>
    </source>
</evidence>
<dbReference type="InterPro" id="IPR023346">
    <property type="entry name" value="Lysozyme-like_dom_sf"/>
</dbReference>
<feature type="coiled-coil region" evidence="8">
    <location>
        <begin position="974"/>
        <end position="1001"/>
    </location>
</feature>
<comment type="caution">
    <text evidence="10">The sequence shown here is derived from an EMBL/GenBank/DDBJ whole genome shotgun (WGS) entry which is preliminary data.</text>
</comment>